<dbReference type="InterPro" id="IPR025493">
    <property type="entry name" value="DUF4384"/>
</dbReference>
<gene>
    <name evidence="4" type="ORF">GM655_18745</name>
</gene>
<dbReference type="InterPro" id="IPR011600">
    <property type="entry name" value="Pept_C14_caspase"/>
</dbReference>
<evidence type="ECO:0000256" key="1">
    <source>
        <dbReference type="SAM" id="SignalP"/>
    </source>
</evidence>
<dbReference type="SUPFAM" id="SSF52129">
    <property type="entry name" value="Caspase-like"/>
    <property type="match status" value="1"/>
</dbReference>
<dbReference type="Proteomes" id="UP000735592">
    <property type="component" value="Unassembled WGS sequence"/>
</dbReference>
<dbReference type="PANTHER" id="PTHR48104">
    <property type="entry name" value="METACASPASE-4"/>
    <property type="match status" value="1"/>
</dbReference>
<comment type="caution">
    <text evidence="4">The sequence shown here is derived from an EMBL/GenBank/DDBJ whole genome shotgun (WGS) entry which is preliminary data.</text>
</comment>
<reference evidence="4 5" key="1">
    <citation type="submission" date="2019-11" db="EMBL/GenBank/DDBJ databases">
        <title>Type strains purchased from KCTC, JCM and DSMZ.</title>
        <authorList>
            <person name="Lu H."/>
        </authorList>
    </citation>
    <scope>NUCLEOTIDE SEQUENCE [LARGE SCALE GENOMIC DNA]</scope>
    <source>
        <strain evidence="4 5">DSM 103461</strain>
    </source>
</reference>
<dbReference type="Pfam" id="PF14326">
    <property type="entry name" value="DUF4384"/>
    <property type="match status" value="1"/>
</dbReference>
<evidence type="ECO:0000313" key="5">
    <source>
        <dbReference type="Proteomes" id="UP000735592"/>
    </source>
</evidence>
<evidence type="ECO:0000259" key="3">
    <source>
        <dbReference type="Pfam" id="PF14326"/>
    </source>
</evidence>
<dbReference type="PANTHER" id="PTHR48104:SF30">
    <property type="entry name" value="METACASPASE-1"/>
    <property type="match status" value="1"/>
</dbReference>
<evidence type="ECO:0000259" key="2">
    <source>
        <dbReference type="Pfam" id="PF00656"/>
    </source>
</evidence>
<dbReference type="PROSITE" id="PS00018">
    <property type="entry name" value="EF_HAND_1"/>
    <property type="match status" value="1"/>
</dbReference>
<feature type="signal peptide" evidence="1">
    <location>
        <begin position="1"/>
        <end position="27"/>
    </location>
</feature>
<feature type="domain" description="Peptidase C14 caspase" evidence="2">
    <location>
        <begin position="51"/>
        <end position="302"/>
    </location>
</feature>
<evidence type="ECO:0000313" key="4">
    <source>
        <dbReference type="EMBL" id="MTW34844.1"/>
    </source>
</evidence>
<protein>
    <submittedName>
        <fullName evidence="4">DUF4384 domain-containing protein</fullName>
    </submittedName>
</protein>
<dbReference type="RefSeq" id="WP_155436195.1">
    <property type="nucleotide sequence ID" value="NZ_JBHLXK010000002.1"/>
</dbReference>
<dbReference type="Gene3D" id="3.40.50.1460">
    <property type="match status" value="1"/>
</dbReference>
<dbReference type="EMBL" id="WNKW01000006">
    <property type="protein sequence ID" value="MTW34844.1"/>
    <property type="molecule type" value="Genomic_DNA"/>
</dbReference>
<organism evidence="4 5">
    <name type="scientific">Pseudoduganella danionis</name>
    <dbReference type="NCBI Taxonomy" id="1890295"/>
    <lineage>
        <taxon>Bacteria</taxon>
        <taxon>Pseudomonadati</taxon>
        <taxon>Pseudomonadota</taxon>
        <taxon>Betaproteobacteria</taxon>
        <taxon>Burkholderiales</taxon>
        <taxon>Oxalobacteraceae</taxon>
        <taxon>Telluria group</taxon>
        <taxon>Pseudoduganella</taxon>
    </lineage>
</organism>
<dbReference type="Pfam" id="PF00656">
    <property type="entry name" value="Peptidase_C14"/>
    <property type="match status" value="1"/>
</dbReference>
<dbReference type="InterPro" id="IPR050452">
    <property type="entry name" value="Metacaspase"/>
</dbReference>
<dbReference type="InterPro" id="IPR029030">
    <property type="entry name" value="Caspase-like_dom_sf"/>
</dbReference>
<name>A0ABW9SX11_9BURK</name>
<keyword evidence="5" id="KW-1185">Reference proteome</keyword>
<dbReference type="InterPro" id="IPR018247">
    <property type="entry name" value="EF_Hand_1_Ca_BS"/>
</dbReference>
<proteinExistence type="predicted"/>
<keyword evidence="1" id="KW-0732">Signal</keyword>
<feature type="chain" id="PRO_5046756742" evidence="1">
    <location>
        <begin position="28"/>
        <end position="522"/>
    </location>
</feature>
<accession>A0ABW9SX11</accession>
<feature type="domain" description="DUF4384" evidence="3">
    <location>
        <begin position="374"/>
        <end position="449"/>
    </location>
</feature>
<sequence length="522" mass="55649">MAPLKRGLLTSLALAWAATSVPLAASAADSGSTKPAARAAEAANPAQPRNTRHALIIAVGDYMDPAIPQLKGIRHDVESASRMAEAMQIAPENITVLRDHEATASRIEQAIAALDARTKPGDRVFFYFSGHGSRWLDARASKNGCVEALLPADSVPLTNEHVAQLLKPISDKADKLFVFYDACHSGGIVGKPLALTRSLTQSDGARLTPKFSPAGVADACSRPANLRSRSLTGEAMRTGSLTQNIVQISSSRPDEVSFDDDSAGGLATQAWRDCMLGAGSDLDQSGAISVSEIATCAQSRIDARFTSSQQYAAQHLTLGGNTNFVPGWFTATQVAADAASTALSDPAAAFKDVMAQRDPRRKVELTPASTLLKIGQDMLDVSVTSSHDGYIYLVLLGSDKSSFYMLFPNDRDQDNRIRAGETIKLPRPNWRSRAQGPAGVDRMLVVVSEAERDLSMLGAMKAGPFVRSLSDANGRANLQWLMGTARQQNQAACQRTGAARTAANSRECSDAFGAAMIELTEW</sequence>